<dbReference type="Gene3D" id="3.50.50.60">
    <property type="entry name" value="FAD/NAD(P)-binding domain"/>
    <property type="match status" value="1"/>
</dbReference>
<evidence type="ECO:0000256" key="2">
    <source>
        <dbReference type="ARBA" id="ARBA00023033"/>
    </source>
</evidence>
<gene>
    <name evidence="4" type="ORF">EV675_1320</name>
</gene>
<dbReference type="InterPro" id="IPR036188">
    <property type="entry name" value="FAD/NAD-bd_sf"/>
</dbReference>
<comment type="caution">
    <text evidence="4">The sequence shown here is derived from an EMBL/GenBank/DDBJ whole genome shotgun (WGS) entry which is preliminary data.</text>
</comment>
<dbReference type="PANTHER" id="PTHR13789:SF309">
    <property type="entry name" value="PUTATIVE (AFU_ORTHOLOGUE AFUA_6G14510)-RELATED"/>
    <property type="match status" value="1"/>
</dbReference>
<dbReference type="SUPFAM" id="SSF51905">
    <property type="entry name" value="FAD/NAD(P)-binding domain"/>
    <property type="match status" value="1"/>
</dbReference>
<dbReference type="PRINTS" id="PR00420">
    <property type="entry name" value="RNGMNOXGNASE"/>
</dbReference>
<proteinExistence type="predicted"/>
<keyword evidence="5" id="KW-1185">Reference proteome</keyword>
<organism evidence="4 5">
    <name type="scientific">Pigmentiphaga kullae</name>
    <dbReference type="NCBI Taxonomy" id="151784"/>
    <lineage>
        <taxon>Bacteria</taxon>
        <taxon>Pseudomonadati</taxon>
        <taxon>Pseudomonadota</taxon>
        <taxon>Betaproteobacteria</taxon>
        <taxon>Burkholderiales</taxon>
        <taxon>Alcaligenaceae</taxon>
        <taxon>Pigmentiphaga</taxon>
    </lineage>
</organism>
<dbReference type="NCBIfam" id="NF005313">
    <property type="entry name" value="PRK06847.1"/>
    <property type="match status" value="1"/>
</dbReference>
<dbReference type="GO" id="GO:0004497">
    <property type="term" value="F:monooxygenase activity"/>
    <property type="evidence" value="ECO:0007669"/>
    <property type="project" value="UniProtKB-KW"/>
</dbReference>
<feature type="domain" description="FAD-binding" evidence="3">
    <location>
        <begin position="8"/>
        <end position="337"/>
    </location>
</feature>
<keyword evidence="1" id="KW-0560">Oxidoreductase</keyword>
<sequence length="376" mass="40612">MKRTDYSRVLVAGGGIGGLAAAIALRRAGCEVDVLEIKPAWEVAGVGIIQPANALRALDELGVAGQCLAKGFGYDSYRYMTAEGVLLQEVPGPKVAGPDRPAYNGIARRALQEILVSAARQAGAVLRAGCAIHSLAQDEDGASVVLSDGRRERYATVIGADGIYSWLRRNVFGVDLRARPTGQSVWRVMMPRPEAMTWGAMMVGPRSKAGFIPISRELMYLLLVTQEEPGTVMPAQRLHVLLKERLADFGGVVPGLLAAIDDPAKVVYRPLEVVMMGPPWHRGRVVLIGDAAHASTPHLGQGAAMAIEDAVVLGDLVRQGLPWRVLTDAYMRRRFERATFIQDASFRIGEFEQGREPGLDLFDLLGQARQAMAAPI</sequence>
<evidence type="ECO:0000313" key="4">
    <source>
        <dbReference type="EMBL" id="RZS85297.1"/>
    </source>
</evidence>
<reference evidence="4 5" key="1">
    <citation type="submission" date="2019-02" db="EMBL/GenBank/DDBJ databases">
        <title>Genomic Encyclopedia of Type Strains, Phase IV (KMG-IV): sequencing the most valuable type-strain genomes for metagenomic binning, comparative biology and taxonomic classification.</title>
        <authorList>
            <person name="Goeker M."/>
        </authorList>
    </citation>
    <scope>NUCLEOTIDE SEQUENCE [LARGE SCALE GENOMIC DNA]</scope>
    <source>
        <strain evidence="4 5">K24</strain>
    </source>
</reference>
<dbReference type="Pfam" id="PF01494">
    <property type="entry name" value="FAD_binding_3"/>
    <property type="match status" value="1"/>
</dbReference>
<dbReference type="InterPro" id="IPR050493">
    <property type="entry name" value="FAD-dep_Monooxygenase_BioMet"/>
</dbReference>
<dbReference type="GO" id="GO:0071949">
    <property type="term" value="F:FAD binding"/>
    <property type="evidence" value="ECO:0007669"/>
    <property type="project" value="InterPro"/>
</dbReference>
<dbReference type="RefSeq" id="WP_165404464.1">
    <property type="nucleotide sequence ID" value="NZ_SGXC01000001.1"/>
</dbReference>
<name>A0A4V2F3U2_9BURK</name>
<dbReference type="PANTHER" id="PTHR13789">
    <property type="entry name" value="MONOOXYGENASE"/>
    <property type="match status" value="1"/>
</dbReference>
<evidence type="ECO:0000259" key="3">
    <source>
        <dbReference type="Pfam" id="PF01494"/>
    </source>
</evidence>
<dbReference type="AlphaFoldDB" id="A0A4V2F3U2"/>
<keyword evidence="2" id="KW-0503">Monooxygenase</keyword>
<dbReference type="Proteomes" id="UP000292445">
    <property type="component" value="Unassembled WGS sequence"/>
</dbReference>
<dbReference type="InterPro" id="IPR002938">
    <property type="entry name" value="FAD-bd"/>
</dbReference>
<accession>A0A4V2F3U2</accession>
<evidence type="ECO:0000313" key="5">
    <source>
        <dbReference type="Proteomes" id="UP000292445"/>
    </source>
</evidence>
<evidence type="ECO:0000256" key="1">
    <source>
        <dbReference type="ARBA" id="ARBA00023002"/>
    </source>
</evidence>
<dbReference type="EMBL" id="SGXC01000001">
    <property type="protein sequence ID" value="RZS85297.1"/>
    <property type="molecule type" value="Genomic_DNA"/>
</dbReference>
<protein>
    <submittedName>
        <fullName evidence="4">2-polyprenyl-6-methoxyphenol hydroxylase-like FAD-dependent oxidoreductase</fullName>
    </submittedName>
</protein>